<dbReference type="Pfam" id="PF10184">
    <property type="entry name" value="DUF2358"/>
    <property type="match status" value="1"/>
</dbReference>
<evidence type="ECO:0000313" key="1">
    <source>
        <dbReference type="Ensembl" id="ENSFHEP00000031748.1"/>
    </source>
</evidence>
<sequence>MEPKSQSDLMPKKLMSLTSLNPIEHAFHLLKTKRKAERPTNKHQLKTAAAFHWQRICQTCPLSSAAWALAPPNSLRYQKMRRPLLSHPLHHASQQSENCYEDDWEESHSLCVLVPQERLNKMHMLLKLPAFSHIQPEDLITLGSHSSDTEFSFPLTTVDGSREDDISIESLQMKRADVLKRPNGCIKSCSITEDCLVPFMFGSQFYCFHCPATHLGTGRILKSCHSNGLNRMTAELLLLPPTSLCSRLSRAEGQVSEGEGEEEEKLAMMYERLRLELPNFFMTNHDYTMYSNDVEFINGLLNIRSRGLLVYRLTLSLWRFLSLCYYAEARLDVLKLTKHIEDGTIKARWRIKGLPFHSFLLRFYQKDKSHLYRSYDAFSTFYIGHDGLIHCHKVEKVMPAQPPVLPRINSLLTGALVALGVQEHRPALNLLPPLLSSLRQNKN</sequence>
<proteinExistence type="predicted"/>
<dbReference type="AlphaFoldDB" id="A0A3Q2QUS0"/>
<evidence type="ECO:0000313" key="2">
    <source>
        <dbReference type="Proteomes" id="UP000265000"/>
    </source>
</evidence>
<dbReference type="STRING" id="8078.ENSFHEP00000031748"/>
<dbReference type="PANTHER" id="PTHR31094">
    <property type="entry name" value="RIKEN CDNA 2310061I04 GENE"/>
    <property type="match status" value="1"/>
</dbReference>
<reference evidence="1" key="1">
    <citation type="submission" date="2025-08" db="UniProtKB">
        <authorList>
            <consortium name="Ensembl"/>
        </authorList>
    </citation>
    <scope>IDENTIFICATION</scope>
</reference>
<accession>A0A3Q2QUS0</accession>
<dbReference type="Ensembl" id="ENSFHET00000024495.1">
    <property type="protein sequence ID" value="ENSFHEP00000031748.1"/>
    <property type="gene ID" value="ENSFHEG00000017840.1"/>
</dbReference>
<dbReference type="PANTHER" id="PTHR31094:SF2">
    <property type="entry name" value="RIKEN CDNA 2310061I04 GENE"/>
    <property type="match status" value="1"/>
</dbReference>
<keyword evidence="2" id="KW-1185">Reference proteome</keyword>
<reference evidence="1" key="2">
    <citation type="submission" date="2025-09" db="UniProtKB">
        <authorList>
            <consortium name="Ensembl"/>
        </authorList>
    </citation>
    <scope>IDENTIFICATION</scope>
</reference>
<organism evidence="1 2">
    <name type="scientific">Fundulus heteroclitus</name>
    <name type="common">Killifish</name>
    <name type="synonym">Mummichog</name>
    <dbReference type="NCBI Taxonomy" id="8078"/>
    <lineage>
        <taxon>Eukaryota</taxon>
        <taxon>Metazoa</taxon>
        <taxon>Chordata</taxon>
        <taxon>Craniata</taxon>
        <taxon>Vertebrata</taxon>
        <taxon>Euteleostomi</taxon>
        <taxon>Actinopterygii</taxon>
        <taxon>Neopterygii</taxon>
        <taxon>Teleostei</taxon>
        <taxon>Neoteleostei</taxon>
        <taxon>Acanthomorphata</taxon>
        <taxon>Ovalentaria</taxon>
        <taxon>Atherinomorphae</taxon>
        <taxon>Cyprinodontiformes</taxon>
        <taxon>Fundulidae</taxon>
        <taxon>Fundulus</taxon>
    </lineage>
</organism>
<dbReference type="GeneTree" id="ENSGT00390000008658"/>
<dbReference type="InterPro" id="IPR018790">
    <property type="entry name" value="DUF2358"/>
</dbReference>
<name>A0A3Q2QUS0_FUNHE</name>
<dbReference type="Proteomes" id="UP000265000">
    <property type="component" value="Unplaced"/>
</dbReference>
<protein>
    <submittedName>
        <fullName evidence="1">Si:ch211-215a10.4</fullName>
    </submittedName>
</protein>